<keyword evidence="3" id="KW-0547">Nucleotide-binding</keyword>
<dbReference type="PROSITE" id="PS50011">
    <property type="entry name" value="PROTEIN_KINASE_DOM"/>
    <property type="match status" value="1"/>
</dbReference>
<dbReference type="SUPFAM" id="SSF56112">
    <property type="entry name" value="Protein kinase-like (PK-like)"/>
    <property type="match status" value="1"/>
</dbReference>
<evidence type="ECO:0000256" key="4">
    <source>
        <dbReference type="ARBA" id="ARBA00022777"/>
    </source>
</evidence>
<dbReference type="RefSeq" id="XP_010919187.1">
    <property type="nucleotide sequence ID" value="XM_010920885.3"/>
</dbReference>
<keyword evidence="1" id="KW-0723">Serine/threonine-protein kinase</keyword>
<evidence type="ECO:0000256" key="1">
    <source>
        <dbReference type="ARBA" id="ARBA00022527"/>
    </source>
</evidence>
<evidence type="ECO:0000256" key="2">
    <source>
        <dbReference type="ARBA" id="ARBA00022679"/>
    </source>
</evidence>
<dbReference type="AlphaFoldDB" id="A0A6I9R219"/>
<organism evidence="7 8">
    <name type="scientific">Elaeis guineensis var. tenera</name>
    <name type="common">Oil palm</name>
    <dbReference type="NCBI Taxonomy" id="51953"/>
    <lineage>
        <taxon>Eukaryota</taxon>
        <taxon>Viridiplantae</taxon>
        <taxon>Streptophyta</taxon>
        <taxon>Embryophyta</taxon>
        <taxon>Tracheophyta</taxon>
        <taxon>Spermatophyta</taxon>
        <taxon>Magnoliopsida</taxon>
        <taxon>Liliopsida</taxon>
        <taxon>Arecaceae</taxon>
        <taxon>Arecoideae</taxon>
        <taxon>Cocoseae</taxon>
        <taxon>Elaeidinae</taxon>
        <taxon>Elaeis</taxon>
    </lineage>
</organism>
<dbReference type="InterPro" id="IPR030616">
    <property type="entry name" value="Aur-like"/>
</dbReference>
<dbReference type="OrthoDB" id="377346at2759"/>
<sequence length="106" mass="12209">MCGTIDYLAPEMIENRAHDHAVDNWMLGVLCFEFLYGVPPFEEDDQKATFRRIMKVDLNFPSIPLVSAEAKDLIRKLLVKDSSKRLSLQKILEHPWIIKSAEPPVQ</sequence>
<evidence type="ECO:0000313" key="8">
    <source>
        <dbReference type="RefSeq" id="XP_010919187.1"/>
    </source>
</evidence>
<dbReference type="PANTHER" id="PTHR24350">
    <property type="entry name" value="SERINE/THREONINE-PROTEIN KINASE IAL-RELATED"/>
    <property type="match status" value="1"/>
</dbReference>
<dbReference type="InterPro" id="IPR000719">
    <property type="entry name" value="Prot_kinase_dom"/>
</dbReference>
<evidence type="ECO:0000256" key="5">
    <source>
        <dbReference type="ARBA" id="ARBA00022840"/>
    </source>
</evidence>
<feature type="domain" description="Protein kinase" evidence="6">
    <location>
        <begin position="1"/>
        <end position="97"/>
    </location>
</feature>
<dbReference type="Gene3D" id="1.10.510.10">
    <property type="entry name" value="Transferase(Phosphotransferase) domain 1"/>
    <property type="match status" value="1"/>
</dbReference>
<protein>
    <submittedName>
        <fullName evidence="8">Serine/threonine-protein kinase Aurora-3</fullName>
    </submittedName>
</protein>
<dbReference type="GO" id="GO:0004674">
    <property type="term" value="F:protein serine/threonine kinase activity"/>
    <property type="evidence" value="ECO:0007669"/>
    <property type="project" value="UniProtKB-KW"/>
</dbReference>
<accession>A0A6I9R219</accession>
<keyword evidence="5" id="KW-0067">ATP-binding</keyword>
<dbReference type="Pfam" id="PF00069">
    <property type="entry name" value="Pkinase"/>
    <property type="match status" value="1"/>
</dbReference>
<dbReference type="InParanoid" id="A0A6I9R219"/>
<proteinExistence type="predicted"/>
<keyword evidence="7" id="KW-1185">Reference proteome</keyword>
<reference evidence="8" key="1">
    <citation type="submission" date="2025-08" db="UniProtKB">
        <authorList>
            <consortium name="RefSeq"/>
        </authorList>
    </citation>
    <scope>IDENTIFICATION</scope>
</reference>
<dbReference type="InterPro" id="IPR011009">
    <property type="entry name" value="Kinase-like_dom_sf"/>
</dbReference>
<dbReference type="GO" id="GO:0005524">
    <property type="term" value="F:ATP binding"/>
    <property type="evidence" value="ECO:0007669"/>
    <property type="project" value="UniProtKB-KW"/>
</dbReference>
<keyword evidence="2" id="KW-0808">Transferase</keyword>
<evidence type="ECO:0000259" key="6">
    <source>
        <dbReference type="PROSITE" id="PS50011"/>
    </source>
</evidence>
<evidence type="ECO:0000313" key="7">
    <source>
        <dbReference type="Proteomes" id="UP000504607"/>
    </source>
</evidence>
<name>A0A6I9R219_ELAGV</name>
<evidence type="ECO:0000256" key="3">
    <source>
        <dbReference type="ARBA" id="ARBA00022741"/>
    </source>
</evidence>
<dbReference type="KEGG" id="egu:105043363"/>
<keyword evidence="4 8" id="KW-0418">Kinase</keyword>
<dbReference type="SMART" id="SM00220">
    <property type="entry name" value="S_TKc"/>
    <property type="match status" value="1"/>
</dbReference>
<dbReference type="Proteomes" id="UP000504607">
    <property type="component" value="Chromosome 4"/>
</dbReference>
<gene>
    <name evidence="8" type="primary">LOC105043363</name>
</gene>
<dbReference type="GeneID" id="105043363"/>